<dbReference type="Proteomes" id="UP000676409">
    <property type="component" value="Chromosome"/>
</dbReference>
<evidence type="ECO:0000313" key="2">
    <source>
        <dbReference type="EMBL" id="QUD86666.1"/>
    </source>
</evidence>
<dbReference type="AlphaFoldDB" id="A0A975FYJ5"/>
<organism evidence="2 3">
    <name type="scientific">Phenylobacterium montanum</name>
    <dbReference type="NCBI Taxonomy" id="2823693"/>
    <lineage>
        <taxon>Bacteria</taxon>
        <taxon>Pseudomonadati</taxon>
        <taxon>Pseudomonadota</taxon>
        <taxon>Alphaproteobacteria</taxon>
        <taxon>Caulobacterales</taxon>
        <taxon>Caulobacteraceae</taxon>
        <taxon>Phenylobacterium</taxon>
    </lineage>
</organism>
<evidence type="ECO:0000256" key="1">
    <source>
        <dbReference type="SAM" id="Phobius"/>
    </source>
</evidence>
<dbReference type="EMBL" id="CP073078">
    <property type="protein sequence ID" value="QUD86666.1"/>
    <property type="molecule type" value="Genomic_DNA"/>
</dbReference>
<proteinExistence type="predicted"/>
<keyword evidence="3" id="KW-1185">Reference proteome</keyword>
<feature type="transmembrane region" description="Helical" evidence="1">
    <location>
        <begin position="33"/>
        <end position="56"/>
    </location>
</feature>
<sequence length="63" mass="6888">MTQTYRQHLHEHQDGDGVDLPLSKVRGAERHGVIWMLAASTLAAVIAMAGIVLINYPSLAHLL</sequence>
<name>A0A975FYJ5_9CAUL</name>
<keyword evidence="1" id="KW-1133">Transmembrane helix</keyword>
<reference evidence="2" key="1">
    <citation type="submission" date="2021-04" db="EMBL/GenBank/DDBJ databases">
        <title>The complete genome sequence of Caulobacter sp. S6.</title>
        <authorList>
            <person name="Tang Y."/>
            <person name="Ouyang W."/>
            <person name="Liu Q."/>
            <person name="Huang B."/>
            <person name="Guo Z."/>
            <person name="Lei P."/>
        </authorList>
    </citation>
    <scope>NUCLEOTIDE SEQUENCE</scope>
    <source>
        <strain evidence="2">S6</strain>
    </source>
</reference>
<accession>A0A975FYJ5</accession>
<gene>
    <name evidence="2" type="ORF">KCG34_16480</name>
</gene>
<keyword evidence="1" id="KW-0812">Transmembrane</keyword>
<protein>
    <submittedName>
        <fullName evidence="2">Uncharacterized protein</fullName>
    </submittedName>
</protein>
<dbReference type="KEGG" id="caul:KCG34_16480"/>
<keyword evidence="1" id="KW-0472">Membrane</keyword>
<dbReference type="RefSeq" id="WP_211936718.1">
    <property type="nucleotide sequence ID" value="NZ_CP073078.1"/>
</dbReference>
<evidence type="ECO:0000313" key="3">
    <source>
        <dbReference type="Proteomes" id="UP000676409"/>
    </source>
</evidence>